<protein>
    <recommendedName>
        <fullName evidence="4">EamA domain-containing protein</fullName>
    </recommendedName>
</protein>
<sequence length="477" mass="50966">MFVQLNWGLYGVCSRYLQTQAAKPIPTLQLSVVLMAVAWAGCIVFYTIPSIALTFAAAARQQWHQRQQCKSNAGPQHLSKDPVQPACICITVETPAVLQAESAPGTTAAAAAAAACSGSWRSELLQRLKSWAVAALIGGLVAAQALTLIYASRFTVAYMVQLVIMLTPLATALANKLLLKQPTPSKLWPTVFLTLAGSVLIVVGNYVEAQHLNALHGSTASANNQHDMVLGLCLAAVSMLLLTAYLVALQVTQHLVTGVQVMWGNTYVALVLFTPLACLLEGLDWSWVQVLQPLDWGVLAFAGFFIGACNTIFMQHCSRVLGAAVVSMFICLRLVSSLVGSIVLMHEVPTVHSYGGALVWVGFGMVLVTMTVYMVLQRFTKKDATVDEVQCEAAGPAGKSAATREEDSGKCSAGDEGDASMCVEHVLSELHSGAASAVALQQLLLEQVQRRASVVVLEQPREAVRQEGPLHQVVISN</sequence>
<keyword evidence="1" id="KW-0812">Transmembrane</keyword>
<evidence type="ECO:0000313" key="2">
    <source>
        <dbReference type="EMBL" id="SZX74962.1"/>
    </source>
</evidence>
<feature type="transmembrane region" description="Helical" evidence="1">
    <location>
        <begin position="32"/>
        <end position="58"/>
    </location>
</feature>
<evidence type="ECO:0000256" key="1">
    <source>
        <dbReference type="SAM" id="Phobius"/>
    </source>
</evidence>
<organism evidence="2 3">
    <name type="scientific">Tetradesmus obliquus</name>
    <name type="common">Green alga</name>
    <name type="synonym">Acutodesmus obliquus</name>
    <dbReference type="NCBI Taxonomy" id="3088"/>
    <lineage>
        <taxon>Eukaryota</taxon>
        <taxon>Viridiplantae</taxon>
        <taxon>Chlorophyta</taxon>
        <taxon>core chlorophytes</taxon>
        <taxon>Chlorophyceae</taxon>
        <taxon>CS clade</taxon>
        <taxon>Sphaeropleales</taxon>
        <taxon>Scenedesmaceae</taxon>
        <taxon>Tetradesmus</taxon>
    </lineage>
</organism>
<dbReference type="EMBL" id="FNXT01001221">
    <property type="protein sequence ID" value="SZX74962.1"/>
    <property type="molecule type" value="Genomic_DNA"/>
</dbReference>
<feature type="transmembrane region" description="Helical" evidence="1">
    <location>
        <begin position="187"/>
        <end position="208"/>
    </location>
</feature>
<dbReference type="InterPro" id="IPR037185">
    <property type="entry name" value="EmrE-like"/>
</dbReference>
<name>A0A383WCP5_TETOB</name>
<feature type="transmembrane region" description="Helical" evidence="1">
    <location>
        <begin position="294"/>
        <end position="313"/>
    </location>
</feature>
<dbReference type="Proteomes" id="UP000256970">
    <property type="component" value="Unassembled WGS sequence"/>
</dbReference>
<dbReference type="SUPFAM" id="SSF103481">
    <property type="entry name" value="Multidrug resistance efflux transporter EmrE"/>
    <property type="match status" value="1"/>
</dbReference>
<dbReference type="AlphaFoldDB" id="A0A383WCP5"/>
<evidence type="ECO:0000313" key="3">
    <source>
        <dbReference type="Proteomes" id="UP000256970"/>
    </source>
</evidence>
<proteinExistence type="predicted"/>
<feature type="transmembrane region" description="Helical" evidence="1">
    <location>
        <begin position="357"/>
        <end position="376"/>
    </location>
</feature>
<keyword evidence="1" id="KW-0472">Membrane</keyword>
<feature type="transmembrane region" description="Helical" evidence="1">
    <location>
        <begin position="156"/>
        <end position="175"/>
    </location>
</feature>
<feature type="transmembrane region" description="Helical" evidence="1">
    <location>
        <begin position="131"/>
        <end position="150"/>
    </location>
</feature>
<feature type="transmembrane region" description="Helical" evidence="1">
    <location>
        <begin position="228"/>
        <end position="249"/>
    </location>
</feature>
<keyword evidence="3" id="KW-1185">Reference proteome</keyword>
<gene>
    <name evidence="2" type="ORF">BQ4739_LOCUS15279</name>
</gene>
<reference evidence="2 3" key="1">
    <citation type="submission" date="2016-10" db="EMBL/GenBank/DDBJ databases">
        <authorList>
            <person name="Cai Z."/>
        </authorList>
    </citation>
    <scope>NUCLEOTIDE SEQUENCE [LARGE SCALE GENOMIC DNA]</scope>
</reference>
<feature type="transmembrane region" description="Helical" evidence="1">
    <location>
        <begin position="320"/>
        <end position="345"/>
    </location>
</feature>
<feature type="transmembrane region" description="Helical" evidence="1">
    <location>
        <begin position="261"/>
        <end position="282"/>
    </location>
</feature>
<evidence type="ECO:0008006" key="4">
    <source>
        <dbReference type="Google" id="ProtNLM"/>
    </source>
</evidence>
<keyword evidence="1" id="KW-1133">Transmembrane helix</keyword>
<accession>A0A383WCP5</accession>